<reference evidence="1 2" key="1">
    <citation type="journal article" date="1998" name="Science">
        <title>Genome sequence of the nematode C. elegans: a platform for investigating biology.</title>
        <authorList>
            <consortium name="The C. elegans sequencing consortium"/>
            <person name="Sulson J.E."/>
            <person name="Waterston R."/>
        </authorList>
    </citation>
    <scope>NUCLEOTIDE SEQUENCE [LARGE SCALE GENOMIC DNA]</scope>
    <source>
        <strain evidence="1 2">Bristol N2</strain>
    </source>
</reference>
<organism evidence="1 2">
    <name type="scientific">Caenorhabditis elegans</name>
    <dbReference type="NCBI Taxonomy" id="6239"/>
    <lineage>
        <taxon>Eukaryota</taxon>
        <taxon>Metazoa</taxon>
        <taxon>Ecdysozoa</taxon>
        <taxon>Nematoda</taxon>
        <taxon>Chromadorea</taxon>
        <taxon>Rhabditida</taxon>
        <taxon>Rhabditina</taxon>
        <taxon>Rhabditomorpha</taxon>
        <taxon>Rhabditoidea</taxon>
        <taxon>Rhabditidae</taxon>
        <taxon>Peloderinae</taxon>
        <taxon>Caenorhabditis</taxon>
    </lineage>
</organism>
<keyword evidence="2" id="KW-1185">Reference proteome</keyword>
<dbReference type="GeneID" id="24104339"/>
<dbReference type="Proteomes" id="UP000001940">
    <property type="component" value="Chromosome III"/>
</dbReference>
<proteinExistence type="predicted"/>
<dbReference type="EMBL" id="BX284603">
    <property type="protein sequence ID" value="CCO25651.1"/>
    <property type="molecule type" value="Genomic_DNA"/>
</dbReference>
<evidence type="ECO:0000313" key="3">
    <source>
        <dbReference type="WormBase" id="C50C3.19"/>
    </source>
</evidence>
<evidence type="ECO:0000313" key="1">
    <source>
        <dbReference type="EMBL" id="CCO25651.1"/>
    </source>
</evidence>
<evidence type="ECO:0000313" key="2">
    <source>
        <dbReference type="Proteomes" id="UP000001940"/>
    </source>
</evidence>
<dbReference type="AGR" id="WB:WBGene00220258"/>
<dbReference type="KEGG" id="cel:CELE_C50C3.19"/>
<name>K8F7Y5_CAEEL</name>
<dbReference type="PaxDb" id="6239-C50C3.19"/>
<protein>
    <submittedName>
        <fullName evidence="1">FBA_3 domain-containing protein</fullName>
    </submittedName>
</protein>
<dbReference type="WormBase" id="C50C3.19">
    <property type="protein sequence ID" value="CE48068"/>
    <property type="gene ID" value="WBGene00220258"/>
</dbReference>
<dbReference type="HOGENOM" id="CLU_1688318_0_0_1"/>
<gene>
    <name evidence="1 3" type="ORF">C50C3.19</name>
    <name evidence="1" type="ORF">CELE_C50C3.19</name>
</gene>
<dbReference type="PhylomeDB" id="K8F7Y5"/>
<accession>K8F7Y5</accession>
<dbReference type="Bgee" id="WBGene00220258">
    <property type="expression patterns" value="Expressed in embryo and 2 other cell types or tissues"/>
</dbReference>
<dbReference type="AlphaFoldDB" id="K8F7Y5"/>
<dbReference type="CTD" id="24104339"/>
<sequence length="156" mass="18246">MQYKSHVVCSVCSEPKPSKLPFFHVKLAKGKSFTDMVLQKPWQCMDHLGKSAMIEKKIIADKFNSNFIWFHVDSDEGRCKQMRMKDNQEFIIFGEHCRLVGFLDVKIVPGGNHVIAWIQNGGVWSRVSDHHKKKFWSTSFDMDSLYTMPLFLFERK</sequence>
<dbReference type="RefSeq" id="NP_001368161.1">
    <property type="nucleotide sequence ID" value="NM_001379823.1"/>
</dbReference>
<dbReference type="InParanoid" id="K8F7Y5"/>